<proteinExistence type="predicted"/>
<protein>
    <submittedName>
        <fullName evidence="1">Uncharacterized protein</fullName>
    </submittedName>
</protein>
<dbReference type="RefSeq" id="WP_120172398.1">
    <property type="nucleotide sequence ID" value="NZ_AP018400.1"/>
</dbReference>
<dbReference type="KEGG" id="srq:SR187_9780"/>
<gene>
    <name evidence="1" type="ORF">SR187_9780</name>
</gene>
<dbReference type="GeneID" id="52230439"/>
<evidence type="ECO:0000313" key="2">
    <source>
        <dbReference type="Proteomes" id="UP000269331"/>
    </source>
</evidence>
<organism evidence="1 2">
    <name type="scientific">Streptococcus ruminantium</name>
    <dbReference type="NCBI Taxonomy" id="1917441"/>
    <lineage>
        <taxon>Bacteria</taxon>
        <taxon>Bacillati</taxon>
        <taxon>Bacillota</taxon>
        <taxon>Bacilli</taxon>
        <taxon>Lactobacillales</taxon>
        <taxon>Streptococcaceae</taxon>
        <taxon>Streptococcus</taxon>
    </lineage>
</organism>
<dbReference type="AlphaFoldDB" id="A0A2Z5TQY7"/>
<sequence length="81" mass="9170">MVVAIKKFSICGKVGSVFNSILSFMKNVPMVDLHKVRDSLLRTDIGYSAEDYEKHKDSVPYSNPDRIFLLPIVLHTTQIDS</sequence>
<dbReference type="EMBL" id="AP018400">
    <property type="protein sequence ID" value="BBA93556.1"/>
    <property type="molecule type" value="Genomic_DNA"/>
</dbReference>
<accession>A0A2Z5TQY7</accession>
<name>A0A2Z5TQY7_9STRE</name>
<reference evidence="1 2" key="1">
    <citation type="journal article" date="2018" name="Genome Biol. Evol.">
        <title>Complete Genome Sequence of Streptococcus ruminantium sp. nov. GUT-187T (=DSM 104980T =JCM 31869T), the Type Strain of S. ruminantium, and Comparison with Genome Sequences of Streptococcus suis Strains.</title>
        <authorList>
            <person name="Tohya M."/>
            <person name="Sekizaki T."/>
            <person name="Miyoshi-Akiyama T."/>
        </authorList>
    </citation>
    <scope>NUCLEOTIDE SEQUENCE [LARGE SCALE GENOMIC DNA]</scope>
    <source>
        <strain evidence="1 2">GUT187T</strain>
    </source>
</reference>
<dbReference type="Proteomes" id="UP000269331">
    <property type="component" value="Chromosome"/>
</dbReference>
<evidence type="ECO:0000313" key="1">
    <source>
        <dbReference type="EMBL" id="BBA93556.1"/>
    </source>
</evidence>